<evidence type="ECO:0000256" key="1">
    <source>
        <dbReference type="ARBA" id="ARBA00011074"/>
    </source>
</evidence>
<dbReference type="InterPro" id="IPR025257">
    <property type="entry name" value="MINDY-3/4_CD"/>
</dbReference>
<dbReference type="InterPro" id="IPR039785">
    <property type="entry name" value="MINY3/4"/>
</dbReference>
<keyword evidence="5" id="KW-1185">Reference proteome</keyword>
<evidence type="ECO:0000313" key="4">
    <source>
        <dbReference type="EMBL" id="OLQ12772.1"/>
    </source>
</evidence>
<dbReference type="GO" id="GO:0071108">
    <property type="term" value="P:protein K48-linked deubiquitination"/>
    <property type="evidence" value="ECO:0007669"/>
    <property type="project" value="InterPro"/>
</dbReference>
<dbReference type="GO" id="GO:0006508">
    <property type="term" value="P:proteolysis"/>
    <property type="evidence" value="ECO:0007669"/>
    <property type="project" value="UniProtKB-KW"/>
</dbReference>
<feature type="domain" description="Deubiquitinating enzyme MINDY-3/4 conserved" evidence="3">
    <location>
        <begin position="201"/>
        <end position="555"/>
    </location>
</feature>
<dbReference type="GO" id="GO:1990380">
    <property type="term" value="F:K48-linked deubiquitinase activity"/>
    <property type="evidence" value="ECO:0007669"/>
    <property type="project" value="InterPro"/>
</dbReference>
<accession>A0A1Q9EZJ7</accession>
<sequence>MRSRSNGVQRLAEVHNSSKETAGRDATCSLVPMQECELLALLRVAVNGEHCNFHLWALEMREGTNVCPWHGHAGKARRWPPLGGLRNRKTRKGEDARIYQLDLAAMDISQMTEEDPPTLLFEEQLQAAMQLSLEEAGGARTEGSAAPRSAPPGRPRPRTFPNKDSQDVLSPPCRASAKKKRGEPRTEGAEVEMDGEIAELLRLLFGDSPEAADVERWLSVGFQWSQRAGLEWGLWQKQGGPCGVFAPVQAFIVKQLLFGGESEPIVERQKEQPMATSGADDEDARAPVLAHALSSILFHCCPSSSYTVCQVRPRAESEGEAAAIAAAAPAVIAAGEGAGALAITARKLSRAAEVRLLLEAGADSWLAGPFGVLSFLCSVLATRGPSSVREDMDDPSTPLIGRFGHCSQELVNLMLIGEATSNVFDGTRWLGDDPSSGFLVRGVDSDRVGLPQIGFLSELEPMRYLSVGLLYKNPDFPIWVLGSPTHYTMIFSANRSDSQLSDEASLEQQIRKVFVENSIDEGGLAMSSSLSKMLEALGIAAKMLPEAQREMVREDVILWEDFRRWTSGQFDVKTSAEQTANKIKLFLYDGQDPPGPTLKSVLVEVSDIDPTLAAGGSEGDAFVATLHTRWPDAAVLVSDLG</sequence>
<dbReference type="Proteomes" id="UP000186817">
    <property type="component" value="Unassembled WGS sequence"/>
</dbReference>
<dbReference type="PANTHER" id="PTHR12473:SF8">
    <property type="entry name" value="UBIQUITIN CARBOXYL-TERMINAL HYDROLASE MINDY-4-RELATED"/>
    <property type="match status" value="1"/>
</dbReference>
<name>A0A1Q9EZJ7_SYMMI</name>
<dbReference type="AlphaFoldDB" id="A0A1Q9EZJ7"/>
<feature type="region of interest" description="Disordered" evidence="2">
    <location>
        <begin position="1"/>
        <end position="24"/>
    </location>
</feature>
<gene>
    <name evidence="4" type="primary">FAM188A</name>
    <name evidence="4" type="ORF">AK812_SmicGene3325</name>
</gene>
<feature type="compositionally biased region" description="Basic and acidic residues" evidence="2">
    <location>
        <begin position="12"/>
        <end position="23"/>
    </location>
</feature>
<dbReference type="GO" id="GO:0004843">
    <property type="term" value="F:cysteine-type deubiquitinase activity"/>
    <property type="evidence" value="ECO:0007669"/>
    <property type="project" value="UniProtKB-EC"/>
</dbReference>
<dbReference type="Pfam" id="PF13898">
    <property type="entry name" value="MINDY-3_4_CD"/>
    <property type="match status" value="1"/>
</dbReference>
<protein>
    <submittedName>
        <fullName evidence="4">Protein FAM188A</fullName>
    </submittedName>
</protein>
<organism evidence="4 5">
    <name type="scientific">Symbiodinium microadriaticum</name>
    <name type="common">Dinoflagellate</name>
    <name type="synonym">Zooxanthella microadriatica</name>
    <dbReference type="NCBI Taxonomy" id="2951"/>
    <lineage>
        <taxon>Eukaryota</taxon>
        <taxon>Sar</taxon>
        <taxon>Alveolata</taxon>
        <taxon>Dinophyceae</taxon>
        <taxon>Suessiales</taxon>
        <taxon>Symbiodiniaceae</taxon>
        <taxon>Symbiodinium</taxon>
    </lineage>
</organism>
<dbReference type="OMA" id="INYSESM"/>
<comment type="similarity">
    <text evidence="1">Belongs to the MINDY deubiquitinase family. FAM188 subfamily.</text>
</comment>
<dbReference type="SMART" id="SM01174">
    <property type="entry name" value="DUF4205"/>
    <property type="match status" value="1"/>
</dbReference>
<proteinExistence type="inferred from homology"/>
<dbReference type="OrthoDB" id="10263628at2759"/>
<evidence type="ECO:0000256" key="2">
    <source>
        <dbReference type="SAM" id="MobiDB-lite"/>
    </source>
</evidence>
<dbReference type="EMBL" id="LSRX01000038">
    <property type="protein sequence ID" value="OLQ12772.1"/>
    <property type="molecule type" value="Genomic_DNA"/>
</dbReference>
<comment type="caution">
    <text evidence="4">The sequence shown here is derived from an EMBL/GenBank/DDBJ whole genome shotgun (WGS) entry which is preliminary data.</text>
</comment>
<dbReference type="PANTHER" id="PTHR12473">
    <property type="entry name" value="UBIQUITIN CARBOXYL-TERMINAL HYDROLASE MINDY-4-RELATED"/>
    <property type="match status" value="1"/>
</dbReference>
<reference evidence="4 5" key="1">
    <citation type="submission" date="2016-02" db="EMBL/GenBank/DDBJ databases">
        <title>Genome analysis of coral dinoflagellate symbionts highlights evolutionary adaptations to a symbiotic lifestyle.</title>
        <authorList>
            <person name="Aranda M."/>
            <person name="Li Y."/>
            <person name="Liew Y.J."/>
            <person name="Baumgarten S."/>
            <person name="Simakov O."/>
            <person name="Wilson M."/>
            <person name="Piel J."/>
            <person name="Ashoor H."/>
            <person name="Bougouffa S."/>
            <person name="Bajic V.B."/>
            <person name="Ryu T."/>
            <person name="Ravasi T."/>
            <person name="Bayer T."/>
            <person name="Micklem G."/>
            <person name="Kim H."/>
            <person name="Bhak J."/>
            <person name="Lajeunesse T.C."/>
            <person name="Voolstra C.R."/>
        </authorList>
    </citation>
    <scope>NUCLEOTIDE SEQUENCE [LARGE SCALE GENOMIC DNA]</scope>
    <source>
        <strain evidence="4 5">CCMP2467</strain>
    </source>
</reference>
<evidence type="ECO:0000313" key="5">
    <source>
        <dbReference type="Proteomes" id="UP000186817"/>
    </source>
</evidence>
<feature type="region of interest" description="Disordered" evidence="2">
    <location>
        <begin position="134"/>
        <end position="191"/>
    </location>
</feature>
<evidence type="ECO:0000259" key="3">
    <source>
        <dbReference type="SMART" id="SM01174"/>
    </source>
</evidence>